<evidence type="ECO:0000259" key="14">
    <source>
        <dbReference type="Pfam" id="PF01712"/>
    </source>
</evidence>
<dbReference type="InterPro" id="IPR027417">
    <property type="entry name" value="P-loop_NTPase"/>
</dbReference>
<keyword evidence="8" id="KW-0067">ATP-binding</keyword>
<dbReference type="Gene3D" id="3.30.70.560">
    <property type="entry name" value="7,8-Dihydro-6-hydroxymethylpterin-pyrophosphokinase HPPK"/>
    <property type="match status" value="1"/>
</dbReference>
<evidence type="ECO:0000256" key="11">
    <source>
        <dbReference type="ARBA" id="ARBA00029766"/>
    </source>
</evidence>
<dbReference type="UniPathway" id="UPA00077">
    <property type="reaction ID" value="UER00155"/>
</dbReference>
<comment type="function">
    <text evidence="10">Catalyzes the transfer of pyrophosphate from adenosine triphosphate (ATP) to 6-hydroxymethyl-7,8-dihydropterin, an enzymatic step in folate biosynthesis pathway.</text>
</comment>
<dbReference type="CDD" id="cd01673">
    <property type="entry name" value="dNK"/>
    <property type="match status" value="1"/>
</dbReference>
<dbReference type="Pfam" id="PF01288">
    <property type="entry name" value="HPPK"/>
    <property type="match status" value="1"/>
</dbReference>
<dbReference type="GO" id="GO:0005524">
    <property type="term" value="F:ATP binding"/>
    <property type="evidence" value="ECO:0007669"/>
    <property type="project" value="UniProtKB-KW"/>
</dbReference>
<dbReference type="Proteomes" id="UP000294689">
    <property type="component" value="Unassembled WGS sequence"/>
</dbReference>
<protein>
    <recommendedName>
        <fullName evidence="4">2-amino-4-hydroxy-6-hydroxymethyldihydropteridine pyrophosphokinase</fullName>
        <ecNumber evidence="3">2.7.6.3</ecNumber>
    </recommendedName>
    <alternativeName>
        <fullName evidence="11">6-hydroxymethyl-7,8-dihydropterin pyrophosphokinase</fullName>
    </alternativeName>
    <alternativeName>
        <fullName evidence="12">7,8-dihydro-6-hydroxymethylpterin-pyrophosphokinase</fullName>
    </alternativeName>
</protein>
<evidence type="ECO:0000313" key="15">
    <source>
        <dbReference type="EMBL" id="TDU43831.1"/>
    </source>
</evidence>
<evidence type="ECO:0000256" key="9">
    <source>
        <dbReference type="ARBA" id="ARBA00022909"/>
    </source>
</evidence>
<dbReference type="InterPro" id="IPR031314">
    <property type="entry name" value="DNK_dom"/>
</dbReference>
<dbReference type="Pfam" id="PF01712">
    <property type="entry name" value="dNK"/>
    <property type="match status" value="1"/>
</dbReference>
<evidence type="ECO:0000313" key="16">
    <source>
        <dbReference type="Proteomes" id="UP000294689"/>
    </source>
</evidence>
<reference evidence="15 16" key="1">
    <citation type="submission" date="2019-03" db="EMBL/GenBank/DDBJ databases">
        <title>Genomic Encyclopedia of Archaeal and Bacterial Type Strains, Phase II (KMG-II): from individual species to whole genera.</title>
        <authorList>
            <person name="Goeker M."/>
        </authorList>
    </citation>
    <scope>NUCLEOTIDE SEQUENCE [LARGE SCALE GENOMIC DNA]</scope>
    <source>
        <strain evidence="15 16">DSM 28135</strain>
    </source>
</reference>
<evidence type="ECO:0000256" key="7">
    <source>
        <dbReference type="ARBA" id="ARBA00022777"/>
    </source>
</evidence>
<keyword evidence="16" id="KW-1185">Reference proteome</keyword>
<dbReference type="GO" id="GO:0016301">
    <property type="term" value="F:kinase activity"/>
    <property type="evidence" value="ECO:0007669"/>
    <property type="project" value="UniProtKB-KW"/>
</dbReference>
<dbReference type="PANTHER" id="PTHR43071:SF1">
    <property type="entry name" value="2-AMINO-4-HYDROXY-6-HYDROXYMETHYLDIHYDROPTERIDINE PYROPHOSPHOKINASE"/>
    <property type="match status" value="1"/>
</dbReference>
<accession>A0A4R7QAA2</accession>
<dbReference type="InterPro" id="IPR000550">
    <property type="entry name" value="Hppk"/>
</dbReference>
<evidence type="ECO:0000256" key="3">
    <source>
        <dbReference type="ARBA" id="ARBA00013253"/>
    </source>
</evidence>
<evidence type="ECO:0000256" key="12">
    <source>
        <dbReference type="ARBA" id="ARBA00033413"/>
    </source>
</evidence>
<evidence type="ECO:0000259" key="13">
    <source>
        <dbReference type="Pfam" id="PF01288"/>
    </source>
</evidence>
<sequence length="384" mass="44677">MDQPHSVYIALGSNKGDRLKHLQDAVDLIFKNIGKINIIARVYNTPAIGFDPNSMAEDFLNTCVFIETQYAAEEVMLRLLAIETALGRTRHSSTGYESRTIDLDVIFYDDAVITSELITTPHPHMHKRKFVLQPLNDIASKMVHPTFNMTVAELLESTTDDSPIEPVNIWLKNPMKQYDFGAYNYIAIEGNIGAGKTSLAHQISNEFNAKLILERFADNPFLPKFYEEPQRYAFTLEMSFLADRYQQISDDLSQLDLFKDFMVSDYDIYKSLIFSKITLPEDEFRLYRKLFYLMYKDIAKPDLYVYLYQNTERLQANIKKRGRDYEQNIENNYLEKINAGYLEFLKNQTELNVKIIDISDRDFVENREDYLWVLGEICTPAEVL</sequence>
<organism evidence="15 16">
    <name type="scientific">Gelidibacter sediminis</name>
    <dbReference type="NCBI Taxonomy" id="1608710"/>
    <lineage>
        <taxon>Bacteria</taxon>
        <taxon>Pseudomonadati</taxon>
        <taxon>Bacteroidota</taxon>
        <taxon>Flavobacteriia</taxon>
        <taxon>Flavobacteriales</taxon>
        <taxon>Flavobacteriaceae</taxon>
        <taxon>Gelidibacter</taxon>
    </lineage>
</organism>
<dbReference type="CDD" id="cd00483">
    <property type="entry name" value="HPPK"/>
    <property type="match status" value="1"/>
</dbReference>
<dbReference type="GO" id="GO:0046654">
    <property type="term" value="P:tetrahydrofolate biosynthetic process"/>
    <property type="evidence" value="ECO:0007669"/>
    <property type="project" value="UniProtKB-UniPathway"/>
</dbReference>
<keyword evidence="5" id="KW-0808">Transferase</keyword>
<gene>
    <name evidence="15" type="ORF">BXY82_1250</name>
</gene>
<dbReference type="PANTHER" id="PTHR43071">
    <property type="entry name" value="2-AMINO-4-HYDROXY-6-HYDROXYMETHYLDIHYDROPTERIDINE PYROPHOSPHOKINASE"/>
    <property type="match status" value="1"/>
</dbReference>
<feature type="domain" description="7,8-dihydro-6-hydroxymethylpterin-pyrophosphokinase" evidence="13">
    <location>
        <begin position="8"/>
        <end position="139"/>
    </location>
</feature>
<dbReference type="SUPFAM" id="SSF55083">
    <property type="entry name" value="6-hydroxymethyl-7,8-dihydropterin pyrophosphokinase, HPPK"/>
    <property type="match status" value="1"/>
</dbReference>
<evidence type="ECO:0000256" key="4">
    <source>
        <dbReference type="ARBA" id="ARBA00016218"/>
    </source>
</evidence>
<dbReference type="EMBL" id="SOBW01000007">
    <property type="protein sequence ID" value="TDU43831.1"/>
    <property type="molecule type" value="Genomic_DNA"/>
</dbReference>
<comment type="caution">
    <text evidence="15">The sequence shown here is derived from an EMBL/GenBank/DDBJ whole genome shotgun (WGS) entry which is preliminary data.</text>
</comment>
<dbReference type="OrthoDB" id="9776634at2"/>
<dbReference type="InterPro" id="IPR035907">
    <property type="entry name" value="Hppk_sf"/>
</dbReference>
<comment type="pathway">
    <text evidence="1">Cofactor biosynthesis; tetrahydrofolate biosynthesis; 2-amino-4-hydroxy-6-hydroxymethyl-7,8-dihydropteridine diphosphate from 7,8-dihydroneopterin triphosphate: step 4/4.</text>
</comment>
<dbReference type="AlphaFoldDB" id="A0A4R7QAA2"/>
<keyword evidence="9" id="KW-0289">Folate biosynthesis</keyword>
<evidence type="ECO:0000256" key="8">
    <source>
        <dbReference type="ARBA" id="ARBA00022840"/>
    </source>
</evidence>
<dbReference type="RefSeq" id="WP_133757263.1">
    <property type="nucleotide sequence ID" value="NZ_SOBW01000007.1"/>
</dbReference>
<dbReference type="GO" id="GO:0046656">
    <property type="term" value="P:folic acid biosynthetic process"/>
    <property type="evidence" value="ECO:0007669"/>
    <property type="project" value="UniProtKB-KW"/>
</dbReference>
<comment type="similarity">
    <text evidence="2">Belongs to the HPPK family.</text>
</comment>
<feature type="domain" description="Deoxynucleoside kinase" evidence="14">
    <location>
        <begin position="186"/>
        <end position="370"/>
    </location>
</feature>
<dbReference type="EC" id="2.7.6.3" evidence="3"/>
<evidence type="ECO:0000256" key="10">
    <source>
        <dbReference type="ARBA" id="ARBA00029409"/>
    </source>
</evidence>
<dbReference type="Gene3D" id="3.40.50.300">
    <property type="entry name" value="P-loop containing nucleotide triphosphate hydrolases"/>
    <property type="match status" value="1"/>
</dbReference>
<keyword evidence="7 15" id="KW-0418">Kinase</keyword>
<dbReference type="NCBIfam" id="TIGR01498">
    <property type="entry name" value="folK"/>
    <property type="match status" value="1"/>
</dbReference>
<proteinExistence type="inferred from homology"/>
<dbReference type="GO" id="GO:0003848">
    <property type="term" value="F:2-amino-4-hydroxy-6-hydroxymethyldihydropteridine diphosphokinase activity"/>
    <property type="evidence" value="ECO:0007669"/>
    <property type="project" value="UniProtKB-EC"/>
</dbReference>
<name>A0A4R7QAA2_9FLAO</name>
<keyword evidence="6" id="KW-0547">Nucleotide-binding</keyword>
<evidence type="ECO:0000256" key="1">
    <source>
        <dbReference type="ARBA" id="ARBA00005051"/>
    </source>
</evidence>
<evidence type="ECO:0000256" key="2">
    <source>
        <dbReference type="ARBA" id="ARBA00005810"/>
    </source>
</evidence>
<dbReference type="SUPFAM" id="SSF52540">
    <property type="entry name" value="P-loop containing nucleoside triphosphate hydrolases"/>
    <property type="match status" value="1"/>
</dbReference>
<evidence type="ECO:0000256" key="5">
    <source>
        <dbReference type="ARBA" id="ARBA00022679"/>
    </source>
</evidence>
<evidence type="ECO:0000256" key="6">
    <source>
        <dbReference type="ARBA" id="ARBA00022741"/>
    </source>
</evidence>